<dbReference type="CDD" id="cd11484">
    <property type="entry name" value="SLC-NCS1sbd_CobB-like"/>
    <property type="match status" value="1"/>
</dbReference>
<keyword evidence="5 8" id="KW-1133">Transmembrane helix</keyword>
<dbReference type="RefSeq" id="WP_111933088.1">
    <property type="nucleotide sequence ID" value="NZ_CADFFP010000017.1"/>
</dbReference>
<dbReference type="PANTHER" id="PTHR31806">
    <property type="entry name" value="PURINE-CYTOSINE PERMEASE FCY2-RELATED"/>
    <property type="match status" value="1"/>
</dbReference>
<dbReference type="EMBL" id="QLTK01000014">
    <property type="protein sequence ID" value="RAS26371.1"/>
    <property type="molecule type" value="Genomic_DNA"/>
</dbReference>
<evidence type="ECO:0000256" key="5">
    <source>
        <dbReference type="ARBA" id="ARBA00022989"/>
    </source>
</evidence>
<evidence type="ECO:0000256" key="7">
    <source>
        <dbReference type="PIRNR" id="PIRNR002744"/>
    </source>
</evidence>
<feature type="transmembrane region" description="Helical" evidence="8">
    <location>
        <begin position="326"/>
        <end position="343"/>
    </location>
</feature>
<dbReference type="GO" id="GO:0005886">
    <property type="term" value="C:plasma membrane"/>
    <property type="evidence" value="ECO:0007669"/>
    <property type="project" value="TreeGrafter"/>
</dbReference>
<evidence type="ECO:0000256" key="2">
    <source>
        <dbReference type="ARBA" id="ARBA00008974"/>
    </source>
</evidence>
<evidence type="ECO:0000256" key="6">
    <source>
        <dbReference type="ARBA" id="ARBA00023136"/>
    </source>
</evidence>
<feature type="transmembrane region" description="Helical" evidence="8">
    <location>
        <begin position="241"/>
        <end position="263"/>
    </location>
</feature>
<evidence type="ECO:0000313" key="10">
    <source>
        <dbReference type="Proteomes" id="UP000248918"/>
    </source>
</evidence>
<dbReference type="Gene3D" id="1.10.4160.10">
    <property type="entry name" value="Hydantoin permease"/>
    <property type="match status" value="1"/>
</dbReference>
<feature type="transmembrane region" description="Helical" evidence="8">
    <location>
        <begin position="32"/>
        <end position="52"/>
    </location>
</feature>
<feature type="transmembrane region" description="Helical" evidence="8">
    <location>
        <begin position="434"/>
        <end position="451"/>
    </location>
</feature>
<dbReference type="Proteomes" id="UP000248918">
    <property type="component" value="Unassembled WGS sequence"/>
</dbReference>
<dbReference type="GO" id="GO:0022857">
    <property type="term" value="F:transmembrane transporter activity"/>
    <property type="evidence" value="ECO:0007669"/>
    <property type="project" value="InterPro"/>
</dbReference>
<name>A0A329BXV9_9BURK</name>
<organism evidence="9 10">
    <name type="scientific">Paraburkholderia bryophila</name>
    <dbReference type="NCBI Taxonomy" id="420952"/>
    <lineage>
        <taxon>Bacteria</taxon>
        <taxon>Pseudomonadati</taxon>
        <taxon>Pseudomonadota</taxon>
        <taxon>Betaproteobacteria</taxon>
        <taxon>Burkholderiales</taxon>
        <taxon>Burkholderiaceae</taxon>
        <taxon>Paraburkholderia</taxon>
    </lineage>
</organism>
<keyword evidence="6 7" id="KW-0472">Membrane</keyword>
<protein>
    <submittedName>
        <fullName evidence="9">NCS1 family nucleobase:cation symporter-1</fullName>
    </submittedName>
</protein>
<evidence type="ECO:0000256" key="4">
    <source>
        <dbReference type="ARBA" id="ARBA00022692"/>
    </source>
</evidence>
<proteinExistence type="inferred from homology"/>
<feature type="transmembrane region" description="Helical" evidence="8">
    <location>
        <begin position="167"/>
        <end position="188"/>
    </location>
</feature>
<feature type="transmembrane region" description="Helical" evidence="8">
    <location>
        <begin position="200"/>
        <end position="221"/>
    </location>
</feature>
<feature type="transmembrane region" description="Helical" evidence="8">
    <location>
        <begin position="275"/>
        <end position="294"/>
    </location>
</feature>
<reference evidence="9 10" key="1">
    <citation type="submission" date="2018-06" db="EMBL/GenBank/DDBJ databases">
        <title>Genomic Encyclopedia of Type Strains, Phase III (KMG-III): the genomes of soil and plant-associated and newly described type strains.</title>
        <authorList>
            <person name="Whitman W."/>
        </authorList>
    </citation>
    <scope>NUCLEOTIDE SEQUENCE [LARGE SCALE GENOMIC DNA]</scope>
    <source>
        <strain evidence="9 10">LMG 23644</strain>
    </source>
</reference>
<keyword evidence="4 8" id="KW-0812">Transmembrane</keyword>
<dbReference type="PIRSF" id="PIRSF002744">
    <property type="entry name" value="Pur-cyt_permease"/>
    <property type="match status" value="1"/>
</dbReference>
<feature type="transmembrane region" description="Helical" evidence="8">
    <location>
        <begin position="99"/>
        <end position="125"/>
    </location>
</feature>
<evidence type="ECO:0000256" key="3">
    <source>
        <dbReference type="ARBA" id="ARBA00022448"/>
    </source>
</evidence>
<dbReference type="PANTHER" id="PTHR31806:SF1">
    <property type="entry name" value="PURINE-CYTOSINE PERMEASE FCY2-RELATED"/>
    <property type="match status" value="1"/>
</dbReference>
<keyword evidence="3 7" id="KW-0813">Transport</keyword>
<comment type="similarity">
    <text evidence="2 7">Belongs to the purine-cytosine permease (2.A.39) family.</text>
</comment>
<dbReference type="Pfam" id="PF02133">
    <property type="entry name" value="Transp_cyt_pur"/>
    <property type="match status" value="1"/>
</dbReference>
<dbReference type="AlphaFoldDB" id="A0A329BXV9"/>
<feature type="transmembrane region" description="Helical" evidence="8">
    <location>
        <begin position="355"/>
        <end position="376"/>
    </location>
</feature>
<feature type="transmembrane region" description="Helical" evidence="8">
    <location>
        <begin position="59"/>
        <end position="79"/>
    </location>
</feature>
<accession>A0A329BXV9</accession>
<evidence type="ECO:0000256" key="1">
    <source>
        <dbReference type="ARBA" id="ARBA00004141"/>
    </source>
</evidence>
<sequence length="469" mass="50414">MADSRSAVPLIEKHTIGYVPHEERHGKVRDLFTLWFGGNIAPLPIVTGALGVQIYHLNLFWGVIAILVGQAIGGVLMALHSAQGPQMGIPQMIQSRAQFGSWGALLVTVIAGVMYVGFFASNIVLAGKSLHGIQSTIPVPVGILVGALGSGLIGIIGYRFIHILNRIGTWVLGIGIVIGFAYIATHVTTADFLTRGGFNFAGWLATVSLSALWQIAFAPYVSDYSRYLPANVGVARTFWATYLGCTLGSSLAFVFGAVAVLAVPPGVDTMDAVKLSTGAIGPFMLVLFLLSVISHNALNLYGAVLSVITSLQTFAYKWIPTVKARAVLSLIIMATCCFAAVGASKDFVGHFVDLVLALLVVLVPWTAINLIDFYVIHKGKYDVDSIFRVDGGIYGRFNMQALIAYAVGIVVQIPFMNTPMYVGSFSAHLDGADLSWLVGIIVTTPLYYWLATRDTAYRRRQNQASVTVH</sequence>
<dbReference type="InterPro" id="IPR001248">
    <property type="entry name" value="Pur-cyt_permease"/>
</dbReference>
<feature type="transmembrane region" description="Helical" evidence="8">
    <location>
        <begin position="397"/>
        <end position="414"/>
    </location>
</feature>
<evidence type="ECO:0000256" key="8">
    <source>
        <dbReference type="SAM" id="Phobius"/>
    </source>
</evidence>
<evidence type="ECO:0000313" key="9">
    <source>
        <dbReference type="EMBL" id="RAS26371.1"/>
    </source>
</evidence>
<gene>
    <name evidence="9" type="ORF">BX591_11431</name>
</gene>
<comment type="subcellular location">
    <subcellularLocation>
        <location evidence="1">Membrane</location>
        <topology evidence="1">Multi-pass membrane protein</topology>
    </subcellularLocation>
</comment>
<feature type="transmembrane region" description="Helical" evidence="8">
    <location>
        <begin position="137"/>
        <end position="161"/>
    </location>
</feature>
<dbReference type="OrthoDB" id="9809167at2"/>
<dbReference type="InterPro" id="IPR026030">
    <property type="entry name" value="Pur-cyt_permease_Fcy2/21/22"/>
</dbReference>
<comment type="caution">
    <text evidence="9">The sequence shown here is derived from an EMBL/GenBank/DDBJ whole genome shotgun (WGS) entry which is preliminary data.</text>
</comment>